<dbReference type="AlphaFoldDB" id="A0AAV4D3D6"/>
<evidence type="ECO:0000313" key="2">
    <source>
        <dbReference type="EMBL" id="GFO38586.1"/>
    </source>
</evidence>
<accession>A0AAV4D3D6</accession>
<dbReference type="Proteomes" id="UP000735302">
    <property type="component" value="Unassembled WGS sequence"/>
</dbReference>
<dbReference type="EMBL" id="BLXT01007322">
    <property type="protein sequence ID" value="GFO38586.1"/>
    <property type="molecule type" value="Genomic_DNA"/>
</dbReference>
<organism evidence="2 3">
    <name type="scientific">Plakobranchus ocellatus</name>
    <dbReference type="NCBI Taxonomy" id="259542"/>
    <lineage>
        <taxon>Eukaryota</taxon>
        <taxon>Metazoa</taxon>
        <taxon>Spiralia</taxon>
        <taxon>Lophotrochozoa</taxon>
        <taxon>Mollusca</taxon>
        <taxon>Gastropoda</taxon>
        <taxon>Heterobranchia</taxon>
        <taxon>Euthyneura</taxon>
        <taxon>Panpulmonata</taxon>
        <taxon>Sacoglossa</taxon>
        <taxon>Placobranchoidea</taxon>
        <taxon>Plakobranchidae</taxon>
        <taxon>Plakobranchus</taxon>
    </lineage>
</organism>
<feature type="chain" id="PRO_5043394138" evidence="1">
    <location>
        <begin position="23"/>
        <end position="142"/>
    </location>
</feature>
<sequence>MSLVKSSVLLVAFGLLMGGAMSQDSVAQQVAKKLDSLGPLVTKYGCAAEAIKCTDELQVESLKNSCGKVKDAGVCIYTACPKIENTDDEKTFVDTLLDIAKLLDCDLMASDITGKGGSGQTTVTLATVVLLFSALCLTKFFR</sequence>
<keyword evidence="1" id="KW-0732">Signal</keyword>
<keyword evidence="3" id="KW-1185">Reference proteome</keyword>
<gene>
    <name evidence="2" type="ORF">PoB_006509100</name>
</gene>
<evidence type="ECO:0000256" key="1">
    <source>
        <dbReference type="SAM" id="SignalP"/>
    </source>
</evidence>
<evidence type="ECO:0000313" key="3">
    <source>
        <dbReference type="Proteomes" id="UP000735302"/>
    </source>
</evidence>
<proteinExistence type="predicted"/>
<protein>
    <submittedName>
        <fullName evidence="2">Uncharacterized protein</fullName>
    </submittedName>
</protein>
<feature type="signal peptide" evidence="1">
    <location>
        <begin position="1"/>
        <end position="22"/>
    </location>
</feature>
<reference evidence="2 3" key="1">
    <citation type="journal article" date="2021" name="Elife">
        <title>Chloroplast acquisition without the gene transfer in kleptoplastic sea slugs, Plakobranchus ocellatus.</title>
        <authorList>
            <person name="Maeda T."/>
            <person name="Takahashi S."/>
            <person name="Yoshida T."/>
            <person name="Shimamura S."/>
            <person name="Takaki Y."/>
            <person name="Nagai Y."/>
            <person name="Toyoda A."/>
            <person name="Suzuki Y."/>
            <person name="Arimoto A."/>
            <person name="Ishii H."/>
            <person name="Satoh N."/>
            <person name="Nishiyama T."/>
            <person name="Hasebe M."/>
            <person name="Maruyama T."/>
            <person name="Minagawa J."/>
            <person name="Obokata J."/>
            <person name="Shigenobu S."/>
        </authorList>
    </citation>
    <scope>NUCLEOTIDE SEQUENCE [LARGE SCALE GENOMIC DNA]</scope>
</reference>
<name>A0AAV4D3D6_9GAST</name>
<comment type="caution">
    <text evidence="2">The sequence shown here is derived from an EMBL/GenBank/DDBJ whole genome shotgun (WGS) entry which is preliminary data.</text>
</comment>